<accession>A0A1I9YMX0</accession>
<reference evidence="2" key="1">
    <citation type="submission" date="2016-09" db="EMBL/GenBank/DDBJ databases">
        <title>The Complete Genome of Burkholderia sprentiae wsm5005.</title>
        <authorList>
            <person name="De Meyer S."/>
            <person name="Wang P."/>
            <person name="Terpolilli J."/>
        </authorList>
    </citation>
    <scope>NUCLEOTIDE SEQUENCE [LARGE SCALE GENOMIC DNA]</scope>
    <source>
        <strain evidence="2">WSM5005</strain>
    </source>
</reference>
<name>A0A1I9YMX0_9BURK</name>
<dbReference type="AlphaFoldDB" id="A0A1I9YMX0"/>
<sequence length="98" mass="10265">MMPGVDGNRHDASSVPMSVPAGQAGVHTTGNTAPGELRRAVASARVARCKPPRGVAKTKQSVPSRSADSIALSHHARIAHRYILLSFASHGSKNNLTM</sequence>
<proteinExistence type="predicted"/>
<feature type="compositionally biased region" description="Polar residues" evidence="1">
    <location>
        <begin position="58"/>
        <end position="67"/>
    </location>
</feature>
<gene>
    <name evidence="2" type="ORF">BJG93_19475</name>
</gene>
<feature type="region of interest" description="Disordered" evidence="1">
    <location>
        <begin position="1"/>
        <end position="68"/>
    </location>
</feature>
<dbReference type="STRING" id="754502.BJG93_19475"/>
<evidence type="ECO:0000313" key="2">
    <source>
        <dbReference type="EMBL" id="APA87653.1"/>
    </source>
</evidence>
<organism evidence="2">
    <name type="scientific">Paraburkholderia sprentiae WSM5005</name>
    <dbReference type="NCBI Taxonomy" id="754502"/>
    <lineage>
        <taxon>Bacteria</taxon>
        <taxon>Pseudomonadati</taxon>
        <taxon>Pseudomonadota</taxon>
        <taxon>Betaproteobacteria</taxon>
        <taxon>Burkholderiales</taxon>
        <taxon>Burkholderiaceae</taxon>
        <taxon>Paraburkholderia</taxon>
    </lineage>
</organism>
<evidence type="ECO:0000256" key="1">
    <source>
        <dbReference type="SAM" id="MobiDB-lite"/>
    </source>
</evidence>
<dbReference type="EMBL" id="CP017562">
    <property type="protein sequence ID" value="APA87653.1"/>
    <property type="molecule type" value="Genomic_DNA"/>
</dbReference>
<protein>
    <submittedName>
        <fullName evidence="2">Uncharacterized protein</fullName>
    </submittedName>
</protein>